<name>V6Z3V4_STRAG</name>
<evidence type="ECO:0000313" key="2">
    <source>
        <dbReference type="Proteomes" id="UP000018482"/>
    </source>
</evidence>
<proteinExistence type="predicted"/>
<dbReference type="AlphaFoldDB" id="V6Z3V4"/>
<comment type="caution">
    <text evidence="1">The sequence shown here is derived from an EMBL/GenBank/DDBJ whole genome shotgun (WGS) entry which is preliminary data.</text>
</comment>
<accession>V6Z3V4</accession>
<dbReference type="EMBL" id="ANQC01000137">
    <property type="protein sequence ID" value="ESV55577.1"/>
    <property type="molecule type" value="Genomic_DNA"/>
</dbReference>
<protein>
    <submittedName>
        <fullName evidence="1">Uncharacterized protein</fullName>
    </submittedName>
</protein>
<evidence type="ECO:0000313" key="1">
    <source>
        <dbReference type="EMBL" id="ESV55577.1"/>
    </source>
</evidence>
<sequence length="158" mass="18517">MKPLPENLEERKRKKNMNLLHKKSILDCTELDEHIHQVETNQLLQKILSLPNFDCDFEVTFEDDYHKEMNDPLFYESNLHRISDFMETRDIKNGVDTLLTKDNHLAFRAFGENYFARGKDGILTTLVTVKCFGEGRMPIDMSRYFSTPEPTVENSLTL</sequence>
<dbReference type="Proteomes" id="UP000018482">
    <property type="component" value="Unassembled WGS sequence"/>
</dbReference>
<dbReference type="eggNOG" id="ENOG5033NK4">
    <property type="taxonomic scope" value="Bacteria"/>
</dbReference>
<gene>
    <name evidence="1" type="ORF">SAG0136_10345</name>
</gene>
<reference evidence="1 2" key="1">
    <citation type="submission" date="2013-05" db="EMBL/GenBank/DDBJ databases">
        <authorList>
            <person name="Richards V.P."/>
            <person name="Durkin S.A.S."/>
            <person name="Kim M."/>
            <person name="Pavinski Bitar P.D."/>
            <person name="Stanhope M.J."/>
            <person name="Town C.D."/>
            <person name="Venter J.C."/>
        </authorList>
    </citation>
    <scope>NUCLEOTIDE SEQUENCE [LARGE SCALE GENOMIC DNA]</scope>
    <source>
        <strain evidence="1 2">LMG 14747</strain>
    </source>
</reference>
<organism evidence="1 2">
    <name type="scientific">Streptococcus agalactiae LMG 14747</name>
    <dbReference type="NCBI Taxonomy" id="1154860"/>
    <lineage>
        <taxon>Bacteria</taxon>
        <taxon>Bacillati</taxon>
        <taxon>Bacillota</taxon>
        <taxon>Bacilli</taxon>
        <taxon>Lactobacillales</taxon>
        <taxon>Streptococcaceae</taxon>
        <taxon>Streptococcus</taxon>
    </lineage>
</organism>